<evidence type="ECO:0000256" key="1">
    <source>
        <dbReference type="SAM" id="MobiDB-lite"/>
    </source>
</evidence>
<dbReference type="eggNOG" id="ENOG502S3QF">
    <property type="taxonomic scope" value="Eukaryota"/>
</dbReference>
<organism evidence="3 4">
    <name type="scientific">Fomitopsis schrenkii</name>
    <name type="common">Brown rot fungus</name>
    <dbReference type="NCBI Taxonomy" id="2126942"/>
    <lineage>
        <taxon>Eukaryota</taxon>
        <taxon>Fungi</taxon>
        <taxon>Dikarya</taxon>
        <taxon>Basidiomycota</taxon>
        <taxon>Agaricomycotina</taxon>
        <taxon>Agaricomycetes</taxon>
        <taxon>Polyporales</taxon>
        <taxon>Fomitopsis</taxon>
    </lineage>
</organism>
<accession>S8FWJ8</accession>
<evidence type="ECO:0008006" key="5">
    <source>
        <dbReference type="Google" id="ProtNLM"/>
    </source>
</evidence>
<evidence type="ECO:0000256" key="2">
    <source>
        <dbReference type="SAM" id="SignalP"/>
    </source>
</evidence>
<proteinExistence type="predicted"/>
<reference evidence="3 4" key="1">
    <citation type="journal article" date="2012" name="Science">
        <title>The Paleozoic origin of enzymatic lignin decomposition reconstructed from 31 fungal genomes.</title>
        <authorList>
            <person name="Floudas D."/>
            <person name="Binder M."/>
            <person name="Riley R."/>
            <person name="Barry K."/>
            <person name="Blanchette R.A."/>
            <person name="Henrissat B."/>
            <person name="Martinez A.T."/>
            <person name="Otillar R."/>
            <person name="Spatafora J.W."/>
            <person name="Yadav J.S."/>
            <person name="Aerts A."/>
            <person name="Benoit I."/>
            <person name="Boyd A."/>
            <person name="Carlson A."/>
            <person name="Copeland A."/>
            <person name="Coutinho P.M."/>
            <person name="de Vries R.P."/>
            <person name="Ferreira P."/>
            <person name="Findley K."/>
            <person name="Foster B."/>
            <person name="Gaskell J."/>
            <person name="Glotzer D."/>
            <person name="Gorecki P."/>
            <person name="Heitman J."/>
            <person name="Hesse C."/>
            <person name="Hori C."/>
            <person name="Igarashi K."/>
            <person name="Jurgens J.A."/>
            <person name="Kallen N."/>
            <person name="Kersten P."/>
            <person name="Kohler A."/>
            <person name="Kuees U."/>
            <person name="Kumar T.K.A."/>
            <person name="Kuo A."/>
            <person name="LaButti K."/>
            <person name="Larrondo L.F."/>
            <person name="Lindquist E."/>
            <person name="Ling A."/>
            <person name="Lombard V."/>
            <person name="Lucas S."/>
            <person name="Lundell T."/>
            <person name="Martin R."/>
            <person name="McLaughlin D.J."/>
            <person name="Morgenstern I."/>
            <person name="Morin E."/>
            <person name="Murat C."/>
            <person name="Nagy L.G."/>
            <person name="Nolan M."/>
            <person name="Ohm R.A."/>
            <person name="Patyshakuliyeva A."/>
            <person name="Rokas A."/>
            <person name="Ruiz-Duenas F.J."/>
            <person name="Sabat G."/>
            <person name="Salamov A."/>
            <person name="Samejima M."/>
            <person name="Schmutz J."/>
            <person name="Slot J.C."/>
            <person name="St John F."/>
            <person name="Stenlid J."/>
            <person name="Sun H."/>
            <person name="Sun S."/>
            <person name="Syed K."/>
            <person name="Tsang A."/>
            <person name="Wiebenga A."/>
            <person name="Young D."/>
            <person name="Pisabarro A."/>
            <person name="Eastwood D.C."/>
            <person name="Martin F."/>
            <person name="Cullen D."/>
            <person name="Grigoriev I.V."/>
            <person name="Hibbett D.S."/>
        </authorList>
    </citation>
    <scope>NUCLEOTIDE SEQUENCE</scope>
    <source>
        <strain evidence="4">FP-58527</strain>
    </source>
</reference>
<feature type="region of interest" description="Disordered" evidence="1">
    <location>
        <begin position="242"/>
        <end position="263"/>
    </location>
</feature>
<feature type="compositionally biased region" description="Polar residues" evidence="1">
    <location>
        <begin position="254"/>
        <end position="263"/>
    </location>
</feature>
<evidence type="ECO:0000313" key="3">
    <source>
        <dbReference type="EMBL" id="EPT05501.1"/>
    </source>
</evidence>
<feature type="chain" id="PRO_5004551438" description="Amidohydrolase-related domain-containing protein" evidence="2">
    <location>
        <begin position="22"/>
        <end position="557"/>
    </location>
</feature>
<name>S8FWJ8_FOMSC</name>
<dbReference type="AlphaFoldDB" id="S8FWJ8"/>
<dbReference type="InParanoid" id="S8FWJ8"/>
<dbReference type="HOGENOM" id="CLU_024338_0_0_1"/>
<sequence>MLVSLVLCVLVLERWPHPKPANDISLLQEREESLGSWADDSIGYALLGMPEENYHIMRVPIPVVSREVLARFQFSDLEDYTVVAEAEDDRDGILDQADDRYSFGKKRSGRWPPVVTTLPETRSSTNSRLQVNGTTPTASTEGAVDAQFCATTPCRLLVLLTIAEREPKMQEQLLQVLALAKVLNRTVVLPNVGKGRVGTCQRWDFDTYFDIASAVRTNGGRAMLMDDFRTWVDARPRSPTMHSVVVDDGPKHNGSATVEHSSAMQEIARKNTRCFGTRFRSLNLDDASATTVHLVPSLVFQESLDEALMLANILSGNEPIGVSSQAGPPPEGLHGECSTIEADQAVRFERRNVSDADILLLHWDVHRQVFPTPPDASIDYSPRIWALADKATREIQPYLAVHWHVDKVPAAVLPACADALIDMLDILLHDHSVAQDIRTVYFSSDYPLLEHATSDPDGVPKDDKRMTYQHREAGRILHTAFEVGGDLWHWRLEAREGLLSNSSPSGLPSTIGEDHLPGDDIGVQETLAKVISMNAALFISNTKGCGRMRYVCKEPTA</sequence>
<gene>
    <name evidence="3" type="ORF">FOMPIDRAFT_1044832</name>
</gene>
<keyword evidence="4" id="KW-1185">Reference proteome</keyword>
<feature type="signal peptide" evidence="2">
    <location>
        <begin position="1"/>
        <end position="21"/>
    </location>
</feature>
<dbReference type="OrthoDB" id="2020419at2759"/>
<dbReference type="EMBL" id="KE504123">
    <property type="protein sequence ID" value="EPT05501.1"/>
    <property type="molecule type" value="Genomic_DNA"/>
</dbReference>
<protein>
    <recommendedName>
        <fullName evidence="5">Amidohydrolase-related domain-containing protein</fullName>
    </recommendedName>
</protein>
<evidence type="ECO:0000313" key="4">
    <source>
        <dbReference type="Proteomes" id="UP000015241"/>
    </source>
</evidence>
<dbReference type="Proteomes" id="UP000015241">
    <property type="component" value="Unassembled WGS sequence"/>
</dbReference>
<keyword evidence="2" id="KW-0732">Signal</keyword>